<comment type="caution">
    <text evidence="1">The sequence shown here is derived from an EMBL/GenBank/DDBJ whole genome shotgun (WGS) entry which is preliminary data.</text>
</comment>
<dbReference type="AlphaFoldDB" id="J9G681"/>
<dbReference type="SUPFAM" id="SSF47323">
    <property type="entry name" value="Anticodon-binding domain of a subclass of class I aminoacyl-tRNA synthetases"/>
    <property type="match status" value="1"/>
</dbReference>
<protein>
    <submittedName>
        <fullName evidence="1">Uncharacterized protein</fullName>
    </submittedName>
</protein>
<dbReference type="GO" id="GO:0004812">
    <property type="term" value="F:aminoacyl-tRNA ligase activity"/>
    <property type="evidence" value="ECO:0007669"/>
    <property type="project" value="InterPro"/>
</dbReference>
<dbReference type="Gene3D" id="1.10.730.20">
    <property type="match status" value="1"/>
</dbReference>
<reference evidence="1" key="1">
    <citation type="journal article" date="2012" name="PLoS ONE">
        <title>Gene sets for utilization of primary and secondary nutrition supplies in the distal gut of endangered iberian lynx.</title>
        <authorList>
            <person name="Alcaide M."/>
            <person name="Messina E."/>
            <person name="Richter M."/>
            <person name="Bargiela R."/>
            <person name="Peplies J."/>
            <person name="Huws S.A."/>
            <person name="Newbold C.J."/>
            <person name="Golyshin P.N."/>
            <person name="Simon M.A."/>
            <person name="Lopez G."/>
            <person name="Yakimov M.M."/>
            <person name="Ferrer M."/>
        </authorList>
    </citation>
    <scope>NUCLEOTIDE SEQUENCE</scope>
</reference>
<name>J9G681_9ZZZZ</name>
<dbReference type="InterPro" id="IPR009080">
    <property type="entry name" value="tRNAsynth_Ia_anticodon-bd"/>
</dbReference>
<sequence length="62" mass="7313">MRYILSNTNDFNYETDAVPFNEMLELDRWALMHLQLLKKELLLLMNPMISMFSTMQSITSAP</sequence>
<evidence type="ECO:0000313" key="1">
    <source>
        <dbReference type="EMBL" id="EJW94999.1"/>
    </source>
</evidence>
<dbReference type="EMBL" id="AMCI01006058">
    <property type="protein sequence ID" value="EJW94999.1"/>
    <property type="molecule type" value="Genomic_DNA"/>
</dbReference>
<dbReference type="GO" id="GO:0005524">
    <property type="term" value="F:ATP binding"/>
    <property type="evidence" value="ECO:0007669"/>
    <property type="project" value="InterPro"/>
</dbReference>
<gene>
    <name evidence="1" type="ORF">EVA_16895</name>
</gene>
<dbReference type="GO" id="GO:0006418">
    <property type="term" value="P:tRNA aminoacylation for protein translation"/>
    <property type="evidence" value="ECO:0007669"/>
    <property type="project" value="InterPro"/>
</dbReference>
<proteinExistence type="predicted"/>
<organism evidence="1">
    <name type="scientific">gut metagenome</name>
    <dbReference type="NCBI Taxonomy" id="749906"/>
    <lineage>
        <taxon>unclassified sequences</taxon>
        <taxon>metagenomes</taxon>
        <taxon>organismal metagenomes</taxon>
    </lineage>
</organism>
<accession>J9G681</accession>